<protein>
    <submittedName>
        <fullName evidence="3">Phosphatase PAP2 family protein</fullName>
    </submittedName>
</protein>
<gene>
    <name evidence="3" type="ORF">OCV61_06260</name>
</gene>
<dbReference type="Pfam" id="PF14378">
    <property type="entry name" value="PAP2_3"/>
    <property type="match status" value="1"/>
</dbReference>
<accession>A0ABT2TTX1</accession>
<organism evidence="3 4">
    <name type="scientific">Blautia ammoniilytica</name>
    <dbReference type="NCBI Taxonomy" id="2981782"/>
    <lineage>
        <taxon>Bacteria</taxon>
        <taxon>Bacillati</taxon>
        <taxon>Bacillota</taxon>
        <taxon>Clostridia</taxon>
        <taxon>Lachnospirales</taxon>
        <taxon>Lachnospiraceae</taxon>
        <taxon>Blautia</taxon>
    </lineage>
</organism>
<keyword evidence="4" id="KW-1185">Reference proteome</keyword>
<evidence type="ECO:0000259" key="2">
    <source>
        <dbReference type="Pfam" id="PF14378"/>
    </source>
</evidence>
<evidence type="ECO:0000256" key="1">
    <source>
        <dbReference type="SAM" id="Phobius"/>
    </source>
</evidence>
<evidence type="ECO:0000313" key="4">
    <source>
        <dbReference type="Proteomes" id="UP001652409"/>
    </source>
</evidence>
<evidence type="ECO:0000313" key="3">
    <source>
        <dbReference type="EMBL" id="MCU6765017.1"/>
    </source>
</evidence>
<comment type="caution">
    <text evidence="3">The sequence shown here is derived from an EMBL/GenBank/DDBJ whole genome shotgun (WGS) entry which is preliminary data.</text>
</comment>
<feature type="transmembrane region" description="Helical" evidence="1">
    <location>
        <begin position="92"/>
        <end position="110"/>
    </location>
</feature>
<reference evidence="3 4" key="1">
    <citation type="journal article" date="2021" name="ISME Commun">
        <title>Automated analysis of genomic sequences facilitates high-throughput and comprehensive description of bacteria.</title>
        <authorList>
            <person name="Hitch T.C.A."/>
        </authorList>
    </citation>
    <scope>NUCLEOTIDE SEQUENCE [LARGE SCALE GENOMIC DNA]</scope>
    <source>
        <strain evidence="3 4">Sanger_23</strain>
    </source>
</reference>
<feature type="domain" description="Inositolphosphotransferase Aur1/Ipt1" evidence="2">
    <location>
        <begin position="58"/>
        <end position="204"/>
    </location>
</feature>
<dbReference type="Proteomes" id="UP001652409">
    <property type="component" value="Unassembled WGS sequence"/>
</dbReference>
<dbReference type="InterPro" id="IPR036938">
    <property type="entry name" value="PAP2/HPO_sf"/>
</dbReference>
<dbReference type="SUPFAM" id="SSF48317">
    <property type="entry name" value="Acid phosphatase/Vanadium-dependent haloperoxidase"/>
    <property type="match status" value="1"/>
</dbReference>
<feature type="transmembrane region" description="Helical" evidence="1">
    <location>
        <begin position="20"/>
        <end position="37"/>
    </location>
</feature>
<sequence>MKEKAKWKQFLDKYVPRWAVLPLLTILAANCLIYWGSDLLTANRHHFDFTMGFDRAVPLVPFFVWFYILAFPFWAIGYLLSARRGKKTFYRFVATDLTIHLTCFILFLVIPTTNIRPELTDGTISEKILGIVYAMDGGVHPSNLFPSIHCYVSWMCYRGLKGAREIPVWYQRFSFVFASLIIVSTQVLKQHYIVDAVAGVALVEIFWRFYGKKQRYQKLMGFFEVLNHKIWKGEGNLDEVESFYH</sequence>
<dbReference type="InterPro" id="IPR026841">
    <property type="entry name" value="Aur1/Ipt1"/>
</dbReference>
<keyword evidence="1" id="KW-0472">Membrane</keyword>
<keyword evidence="1" id="KW-1133">Transmembrane helix</keyword>
<feature type="transmembrane region" description="Helical" evidence="1">
    <location>
        <begin position="169"/>
        <end position="186"/>
    </location>
</feature>
<proteinExistence type="predicted"/>
<feature type="transmembrane region" description="Helical" evidence="1">
    <location>
        <begin position="192"/>
        <end position="210"/>
    </location>
</feature>
<name>A0ABT2TTX1_9FIRM</name>
<dbReference type="RefSeq" id="WP_158421082.1">
    <property type="nucleotide sequence ID" value="NZ_JAOQJL010000009.1"/>
</dbReference>
<dbReference type="EMBL" id="JAOQJL010000009">
    <property type="protein sequence ID" value="MCU6765017.1"/>
    <property type="molecule type" value="Genomic_DNA"/>
</dbReference>
<feature type="transmembrane region" description="Helical" evidence="1">
    <location>
        <begin position="57"/>
        <end position="80"/>
    </location>
</feature>
<feature type="transmembrane region" description="Helical" evidence="1">
    <location>
        <begin position="139"/>
        <end position="157"/>
    </location>
</feature>
<keyword evidence="1" id="KW-0812">Transmembrane</keyword>